<proteinExistence type="predicted"/>
<evidence type="ECO:0000313" key="6">
    <source>
        <dbReference type="Proteomes" id="UP000191820"/>
    </source>
</evidence>
<dbReference type="InterPro" id="IPR003439">
    <property type="entry name" value="ABC_transporter-like_ATP-bd"/>
</dbReference>
<keyword evidence="1" id="KW-0813">Transport</keyword>
<dbReference type="InterPro" id="IPR027417">
    <property type="entry name" value="P-loop_NTPase"/>
</dbReference>
<dbReference type="Pfam" id="PF00005">
    <property type="entry name" value="ABC_tran"/>
    <property type="match status" value="1"/>
</dbReference>
<dbReference type="PROSITE" id="PS00211">
    <property type="entry name" value="ABC_TRANSPORTER_1"/>
    <property type="match status" value="1"/>
</dbReference>
<dbReference type="EMBL" id="CP020472">
    <property type="protein sequence ID" value="ARD22698.1"/>
    <property type="molecule type" value="Genomic_DNA"/>
</dbReference>
<dbReference type="InterPro" id="IPR003593">
    <property type="entry name" value="AAA+_ATPase"/>
</dbReference>
<evidence type="ECO:0000256" key="2">
    <source>
        <dbReference type="ARBA" id="ARBA00022741"/>
    </source>
</evidence>
<evidence type="ECO:0000313" key="5">
    <source>
        <dbReference type="EMBL" id="ARD22698.1"/>
    </source>
</evidence>
<reference evidence="5 6" key="1">
    <citation type="submission" date="2017-03" db="EMBL/GenBank/DDBJ databases">
        <title>Genome sequencing of Shewanella japonica KCTC 22435.</title>
        <authorList>
            <person name="Kim K.M."/>
        </authorList>
    </citation>
    <scope>NUCLEOTIDE SEQUENCE [LARGE SCALE GENOMIC DNA]</scope>
    <source>
        <strain evidence="5 6">KCTC 22435</strain>
    </source>
</reference>
<dbReference type="Proteomes" id="UP000191820">
    <property type="component" value="Chromosome"/>
</dbReference>
<dbReference type="SMART" id="SM00382">
    <property type="entry name" value="AAA"/>
    <property type="match status" value="1"/>
</dbReference>
<keyword evidence="6" id="KW-1185">Reference proteome</keyword>
<evidence type="ECO:0000259" key="4">
    <source>
        <dbReference type="PROSITE" id="PS50893"/>
    </source>
</evidence>
<dbReference type="InterPro" id="IPR017871">
    <property type="entry name" value="ABC_transporter-like_CS"/>
</dbReference>
<dbReference type="PROSITE" id="PS50893">
    <property type="entry name" value="ABC_TRANSPORTER_2"/>
    <property type="match status" value="1"/>
</dbReference>
<dbReference type="PANTHER" id="PTHR42939:SF1">
    <property type="entry name" value="ABC TRANSPORTER ATP-BINDING PROTEIN ALBC-RELATED"/>
    <property type="match status" value="1"/>
</dbReference>
<dbReference type="PANTHER" id="PTHR42939">
    <property type="entry name" value="ABC TRANSPORTER ATP-BINDING PROTEIN ALBC-RELATED"/>
    <property type="match status" value="1"/>
</dbReference>
<dbReference type="InterPro" id="IPR051782">
    <property type="entry name" value="ABC_Transporter_VariousFunc"/>
</dbReference>
<accession>A0ABN4YIA6</accession>
<organism evidence="5 6">
    <name type="scientific">Shewanella japonica</name>
    <dbReference type="NCBI Taxonomy" id="93973"/>
    <lineage>
        <taxon>Bacteria</taxon>
        <taxon>Pseudomonadati</taxon>
        <taxon>Pseudomonadota</taxon>
        <taxon>Gammaproteobacteria</taxon>
        <taxon>Alteromonadales</taxon>
        <taxon>Shewanellaceae</taxon>
        <taxon>Shewanella</taxon>
    </lineage>
</organism>
<protein>
    <submittedName>
        <fullName evidence="5">ABC transporter</fullName>
    </submittedName>
</protein>
<dbReference type="SUPFAM" id="SSF52540">
    <property type="entry name" value="P-loop containing nucleoside triphosphate hydrolases"/>
    <property type="match status" value="1"/>
</dbReference>
<sequence length="300" mass="32743">MKLITCEGVSKQYGTKTALNKINLSLDTGAPIALVGPNGAGKTTLFSLLCGYLHPSEGKITILGEKPGSPQLQNLVSALPQDAALDPNFTVVSQLTFFAKLQGFTRQDAKQEALRVLELVDLSSAALMLPKSLSHGMSKRVSIAQALIGSPKLVLLDEPTAGLDPANAKKIRQIVKDLSPKTTFVISSHNLEELEKLCDQVLYLEQGELQQSVSMKADAETAFLTLTMLNADIEQLADKVRALPNILNVKMNNDEQLIIEHHIDTSLGLEISLWALFVDNNWQYKAMMKGRSLEETLFSS</sequence>
<keyword evidence="2" id="KW-0547">Nucleotide-binding</keyword>
<dbReference type="RefSeq" id="WP_080915944.1">
    <property type="nucleotide sequence ID" value="NZ_CP020472.1"/>
</dbReference>
<feature type="domain" description="ABC transporter" evidence="4">
    <location>
        <begin position="4"/>
        <end position="231"/>
    </location>
</feature>
<name>A0ABN4YIA6_9GAMM</name>
<evidence type="ECO:0000256" key="1">
    <source>
        <dbReference type="ARBA" id="ARBA00022448"/>
    </source>
</evidence>
<dbReference type="Gene3D" id="3.40.50.300">
    <property type="entry name" value="P-loop containing nucleotide triphosphate hydrolases"/>
    <property type="match status" value="1"/>
</dbReference>
<keyword evidence="3" id="KW-0067">ATP-binding</keyword>
<gene>
    <name evidence="5" type="ORF">SJ2017_2408</name>
</gene>
<evidence type="ECO:0000256" key="3">
    <source>
        <dbReference type="ARBA" id="ARBA00022840"/>
    </source>
</evidence>